<accession>A0A8B8ILX7</accession>
<gene>
    <name evidence="3 4" type="primary">LOC113402149</name>
</gene>
<dbReference type="RefSeq" id="XP_026498103.2">
    <property type="nucleotide sequence ID" value="XM_026642318.2"/>
</dbReference>
<dbReference type="Proteomes" id="UP001652626">
    <property type="component" value="Chromosome 2"/>
</dbReference>
<keyword evidence="1" id="KW-0472">Membrane</keyword>
<evidence type="ECO:0000313" key="3">
    <source>
        <dbReference type="RefSeq" id="XP_026498103.2"/>
    </source>
</evidence>
<evidence type="ECO:0000313" key="2">
    <source>
        <dbReference type="Proteomes" id="UP001652626"/>
    </source>
</evidence>
<keyword evidence="1" id="KW-1133">Transmembrane helix</keyword>
<feature type="transmembrane region" description="Helical" evidence="1">
    <location>
        <begin position="12"/>
        <end position="35"/>
    </location>
</feature>
<proteinExistence type="predicted"/>
<organism evidence="2 3">
    <name type="scientific">Vanessa tameamea</name>
    <name type="common">Kamehameha butterfly</name>
    <dbReference type="NCBI Taxonomy" id="334116"/>
    <lineage>
        <taxon>Eukaryota</taxon>
        <taxon>Metazoa</taxon>
        <taxon>Ecdysozoa</taxon>
        <taxon>Arthropoda</taxon>
        <taxon>Hexapoda</taxon>
        <taxon>Insecta</taxon>
        <taxon>Pterygota</taxon>
        <taxon>Neoptera</taxon>
        <taxon>Endopterygota</taxon>
        <taxon>Lepidoptera</taxon>
        <taxon>Glossata</taxon>
        <taxon>Ditrysia</taxon>
        <taxon>Papilionoidea</taxon>
        <taxon>Nymphalidae</taxon>
        <taxon>Nymphalinae</taxon>
        <taxon>Vanessa</taxon>
    </lineage>
</organism>
<name>A0A8B8ILX7_VANTA</name>
<reference evidence="2 3" key="1">
    <citation type="submission" date="2025-05" db="UniProtKB">
        <authorList>
            <consortium name="RefSeq"/>
        </authorList>
    </citation>
    <scope>NUCLEOTIDE SEQUENCE [LARGE SCALE GENOMIC DNA]</scope>
    <source>
        <tissue evidence="3 4">Whole body</tissue>
    </source>
</reference>
<evidence type="ECO:0000256" key="1">
    <source>
        <dbReference type="SAM" id="Phobius"/>
    </source>
</evidence>
<dbReference type="RefSeq" id="XP_064071464.1">
    <property type="nucleotide sequence ID" value="XM_064215394.1"/>
</dbReference>
<protein>
    <submittedName>
        <fullName evidence="3 4">Uncharacterized protein LOC113402149</fullName>
    </submittedName>
</protein>
<sequence length="224" mass="23838">MAETVEAGAGLAWRLLATLEGGSLLAVATSALIAYTARLKLTQQKQHKTVNSVLISNTTTILGRELKCRLESHGCIVSTGTSAMPRTDKFDSLVVIGTESEAGLDGLLNLVSQDVNENLNLLETLSVAVRRGGCIAWVCTGEVSGSYGGATSAFDTVVRASLQHVAKISHCEPLWIGRCSTTKLAVDKILAELLPSTQHSPSFSIRNAANKVSVFLGRWLKMIT</sequence>
<dbReference type="OMA" id="CIAWACA"/>
<dbReference type="AlphaFoldDB" id="A0A8B8ILX7"/>
<evidence type="ECO:0000313" key="4">
    <source>
        <dbReference type="RefSeq" id="XP_064071464.1"/>
    </source>
</evidence>
<dbReference type="GeneID" id="113402149"/>
<keyword evidence="1" id="KW-0812">Transmembrane</keyword>
<keyword evidence="2" id="KW-1185">Reference proteome</keyword>
<dbReference type="OrthoDB" id="7477040at2759"/>